<dbReference type="EMBL" id="JAUTBL010000002">
    <property type="protein sequence ID" value="MDQ1186506.1"/>
    <property type="molecule type" value="Genomic_DNA"/>
</dbReference>
<comment type="caution">
    <text evidence="1">The sequence shown here is derived from an EMBL/GenBank/DDBJ whole genome shotgun (WGS) entry which is preliminary data.</text>
</comment>
<dbReference type="InterPro" id="IPR007460">
    <property type="entry name" value="BrnT_toxin"/>
</dbReference>
<accession>A0ABU0UNG5</accession>
<protein>
    <submittedName>
        <fullName evidence="1">Uncharacterized DUF497 family protein</fullName>
    </submittedName>
</protein>
<evidence type="ECO:0000313" key="2">
    <source>
        <dbReference type="Proteomes" id="UP001224781"/>
    </source>
</evidence>
<gene>
    <name evidence="1" type="ORF">QE408_003649</name>
</gene>
<organism evidence="1 2">
    <name type="scientific">Agrobacterium larrymoorei</name>
    <dbReference type="NCBI Taxonomy" id="160699"/>
    <lineage>
        <taxon>Bacteria</taxon>
        <taxon>Pseudomonadati</taxon>
        <taxon>Pseudomonadota</taxon>
        <taxon>Alphaproteobacteria</taxon>
        <taxon>Hyphomicrobiales</taxon>
        <taxon>Rhizobiaceae</taxon>
        <taxon>Rhizobium/Agrobacterium group</taxon>
        <taxon>Agrobacterium</taxon>
    </lineage>
</organism>
<proteinExistence type="predicted"/>
<dbReference type="Proteomes" id="UP001224781">
    <property type="component" value="Unassembled WGS sequence"/>
</dbReference>
<dbReference type="InterPro" id="IPR038573">
    <property type="entry name" value="BrnT_sf"/>
</dbReference>
<name>A0ABU0UNG5_9HYPH</name>
<sequence length="98" mass="11025">MSSVLVRTSYFLYIHYMEIIYDEAKRLTNIEKHGLDFADLSIDFFGNSMVVAANAGRFMAIGEFQGRVIIAVVFRPMGSQALSVISMRPASSKERKLV</sequence>
<keyword evidence="2" id="KW-1185">Reference proteome</keyword>
<evidence type="ECO:0000313" key="1">
    <source>
        <dbReference type="EMBL" id="MDQ1186506.1"/>
    </source>
</evidence>
<reference evidence="1 2" key="1">
    <citation type="submission" date="2023-07" db="EMBL/GenBank/DDBJ databases">
        <title>Functional and genomic diversity of the sorghum phyllosphere microbiome.</title>
        <authorList>
            <person name="Shade A."/>
        </authorList>
    </citation>
    <scope>NUCLEOTIDE SEQUENCE [LARGE SCALE GENOMIC DNA]</scope>
    <source>
        <strain evidence="1 2">SORGH_AS_1126</strain>
    </source>
</reference>
<dbReference type="Gene3D" id="3.10.450.530">
    <property type="entry name" value="Ribonuclease toxin, BrnT, of type II toxin-antitoxin system"/>
    <property type="match status" value="1"/>
</dbReference>
<dbReference type="Pfam" id="PF04365">
    <property type="entry name" value="BrnT_toxin"/>
    <property type="match status" value="1"/>
</dbReference>